<gene>
    <name evidence="1" type="ORF">V5O48_019455</name>
</gene>
<protein>
    <submittedName>
        <fullName evidence="1">Uncharacterized protein</fullName>
    </submittedName>
</protein>
<accession>A0ABR3EIC8</accession>
<dbReference type="EMBL" id="JBAHYK010004980">
    <property type="protein sequence ID" value="KAL0562629.1"/>
    <property type="molecule type" value="Genomic_DNA"/>
</dbReference>
<feature type="non-terminal residue" evidence="1">
    <location>
        <position position="203"/>
    </location>
</feature>
<organism evidence="1 2">
    <name type="scientific">Marasmius crinis-equi</name>
    <dbReference type="NCBI Taxonomy" id="585013"/>
    <lineage>
        <taxon>Eukaryota</taxon>
        <taxon>Fungi</taxon>
        <taxon>Dikarya</taxon>
        <taxon>Basidiomycota</taxon>
        <taxon>Agaricomycotina</taxon>
        <taxon>Agaricomycetes</taxon>
        <taxon>Agaricomycetidae</taxon>
        <taxon>Agaricales</taxon>
        <taxon>Marasmiineae</taxon>
        <taxon>Marasmiaceae</taxon>
        <taxon>Marasmius</taxon>
    </lineage>
</organism>
<dbReference type="Proteomes" id="UP001465976">
    <property type="component" value="Unassembled WGS sequence"/>
</dbReference>
<name>A0ABR3EIC8_9AGAR</name>
<comment type="caution">
    <text evidence="1">The sequence shown here is derived from an EMBL/GenBank/DDBJ whole genome shotgun (WGS) entry which is preliminary data.</text>
</comment>
<evidence type="ECO:0000313" key="1">
    <source>
        <dbReference type="EMBL" id="KAL0562629.1"/>
    </source>
</evidence>
<proteinExistence type="predicted"/>
<reference evidence="1 2" key="1">
    <citation type="submission" date="2024-02" db="EMBL/GenBank/DDBJ databases">
        <title>A draft genome for the cacao thread blight pathogen Marasmius crinis-equi.</title>
        <authorList>
            <person name="Cohen S.P."/>
            <person name="Baruah I.K."/>
            <person name="Amoako-Attah I."/>
            <person name="Bukari Y."/>
            <person name="Meinhardt L.W."/>
            <person name="Bailey B.A."/>
        </authorList>
    </citation>
    <scope>NUCLEOTIDE SEQUENCE [LARGE SCALE GENOMIC DNA]</scope>
    <source>
        <strain evidence="1 2">GH-76</strain>
    </source>
</reference>
<evidence type="ECO:0000313" key="2">
    <source>
        <dbReference type="Proteomes" id="UP001465976"/>
    </source>
</evidence>
<keyword evidence="2" id="KW-1185">Reference proteome</keyword>
<sequence>MSTPGSSSVSFGSAGSVLRAASPIAETGLAEKTPSQRGQQFANGQSLVVSRCRTIQELVGIIAEPYSAALRSPLTGLKATFDKLEAAKSCALRWRDFHTRGEVPEDQRLHWKPVQLTTEGMSMASALAQLEEQRKQANLAQTQIFLNAVKAKEEEVKGLEKSVEVERVFNDLLGPVNEVYAEAQTHGRVPKIEKDQQGNITIA</sequence>